<keyword evidence="7" id="KW-0868">Chloride</keyword>
<organism evidence="10 11">
    <name type="scientific">Streptococcus moroccensis</name>
    <dbReference type="NCBI Taxonomy" id="1451356"/>
    <lineage>
        <taxon>Bacteria</taxon>
        <taxon>Bacillati</taxon>
        <taxon>Bacillota</taxon>
        <taxon>Bacilli</taxon>
        <taxon>Lactobacillales</taxon>
        <taxon>Streptococcaceae</taxon>
        <taxon>Streptococcus</taxon>
    </lineage>
</organism>
<dbReference type="Gene3D" id="3.30.70.1450">
    <property type="entry name" value="Regulator of K+ conductance, C-terminal domain"/>
    <property type="match status" value="1"/>
</dbReference>
<feature type="transmembrane region" description="Helical" evidence="8">
    <location>
        <begin position="308"/>
        <end position="328"/>
    </location>
</feature>
<accession>A0ABT9YQE6</accession>
<keyword evidence="2" id="KW-0813">Transport</keyword>
<feature type="transmembrane region" description="Helical" evidence="8">
    <location>
        <begin position="21"/>
        <end position="40"/>
    </location>
</feature>
<evidence type="ECO:0000256" key="2">
    <source>
        <dbReference type="ARBA" id="ARBA00022448"/>
    </source>
</evidence>
<evidence type="ECO:0000256" key="7">
    <source>
        <dbReference type="ARBA" id="ARBA00023214"/>
    </source>
</evidence>
<evidence type="ECO:0000256" key="5">
    <source>
        <dbReference type="ARBA" id="ARBA00023065"/>
    </source>
</evidence>
<feature type="transmembrane region" description="Helical" evidence="8">
    <location>
        <begin position="270"/>
        <end position="288"/>
    </location>
</feature>
<feature type="transmembrane region" description="Helical" evidence="8">
    <location>
        <begin position="191"/>
        <end position="211"/>
    </location>
</feature>
<dbReference type="SUPFAM" id="SSF81340">
    <property type="entry name" value="Clc chloride channel"/>
    <property type="match status" value="1"/>
</dbReference>
<dbReference type="InterPro" id="IPR006037">
    <property type="entry name" value="RCK_C"/>
</dbReference>
<evidence type="ECO:0000256" key="8">
    <source>
        <dbReference type="SAM" id="Phobius"/>
    </source>
</evidence>
<comment type="subcellular location">
    <subcellularLocation>
        <location evidence="1">Membrane</location>
        <topology evidence="1">Multi-pass membrane protein</topology>
    </subcellularLocation>
</comment>
<evidence type="ECO:0000256" key="4">
    <source>
        <dbReference type="ARBA" id="ARBA00022989"/>
    </source>
</evidence>
<feature type="domain" description="RCK C-terminal" evidence="9">
    <location>
        <begin position="429"/>
        <end position="511"/>
    </location>
</feature>
<dbReference type="InterPro" id="IPR014743">
    <property type="entry name" value="Cl-channel_core"/>
</dbReference>
<protein>
    <submittedName>
        <fullName evidence="10">H+/Cl- antiporter ClcA</fullName>
    </submittedName>
</protein>
<feature type="transmembrane region" description="Helical" evidence="8">
    <location>
        <begin position="108"/>
        <end position="126"/>
    </location>
</feature>
<dbReference type="RefSeq" id="WP_307121037.1">
    <property type="nucleotide sequence ID" value="NZ_JAUSTM010000002.1"/>
</dbReference>
<dbReference type="Proteomes" id="UP001223079">
    <property type="component" value="Unassembled WGS sequence"/>
</dbReference>
<gene>
    <name evidence="10" type="ORF">J2S23_000344</name>
</gene>
<feature type="transmembrane region" description="Helical" evidence="8">
    <location>
        <begin position="60"/>
        <end position="78"/>
    </location>
</feature>
<feature type="transmembrane region" description="Helical" evidence="8">
    <location>
        <begin position="231"/>
        <end position="249"/>
    </location>
</feature>
<dbReference type="PRINTS" id="PR00762">
    <property type="entry name" value="CLCHANNEL"/>
</dbReference>
<dbReference type="InterPro" id="IPR001807">
    <property type="entry name" value="ClC"/>
</dbReference>
<evidence type="ECO:0000313" key="10">
    <source>
        <dbReference type="EMBL" id="MDQ0221812.1"/>
    </source>
</evidence>
<dbReference type="SUPFAM" id="SSF116726">
    <property type="entry name" value="TrkA C-terminal domain-like"/>
    <property type="match status" value="1"/>
</dbReference>
<dbReference type="Pfam" id="PF02080">
    <property type="entry name" value="TrkA_C"/>
    <property type="match status" value="1"/>
</dbReference>
<feature type="transmembrane region" description="Helical" evidence="8">
    <location>
        <begin position="335"/>
        <end position="354"/>
    </location>
</feature>
<dbReference type="PROSITE" id="PS51202">
    <property type="entry name" value="RCK_C"/>
    <property type="match status" value="1"/>
</dbReference>
<name>A0ABT9YQE6_9STRE</name>
<dbReference type="Gene3D" id="1.10.3080.10">
    <property type="entry name" value="Clc chloride channel"/>
    <property type="match status" value="1"/>
</dbReference>
<feature type="transmembrane region" description="Helical" evidence="8">
    <location>
        <begin position="156"/>
        <end position="179"/>
    </location>
</feature>
<dbReference type="Pfam" id="PF00654">
    <property type="entry name" value="Voltage_CLC"/>
    <property type="match status" value="1"/>
</dbReference>
<proteinExistence type="predicted"/>
<evidence type="ECO:0000256" key="3">
    <source>
        <dbReference type="ARBA" id="ARBA00022692"/>
    </source>
</evidence>
<dbReference type="EMBL" id="JAUSTM010000002">
    <property type="protein sequence ID" value="MDQ0221812.1"/>
    <property type="molecule type" value="Genomic_DNA"/>
</dbReference>
<sequence length="511" mass="55755">MEETKQEFQYVSRSIMVSVQRGIFVGVVVGLVVSLFRLFIHQGFDWVVHLYALARQNLFVLFAIVTGYIILTGVLAYLTKGESAVKGSGIPQVEGELKGLIDSNWWNILWRKFIGGVLAISSGLMLGREGPSIQLGAMTGKGLARYLKLSPMETRVLIASGAAAGLSAAFNAPIAGLLFVVEEVYRHFSRLVWITTLTASLVANAVSLWMFGLTPILQLPMDIPALKLSQYWLLILTGIILGVAGYQYERVILAMPTVYEKLGKFLRLPVKWYPLVPFALILPVGYFLPELLGGGHELIMHLPHANFGFWALLLIFVIRFALSMLSYGSGLPGGIFLPILALGSLLGLLIGSIFEQVGIVTSADLPLFIVIGMAGYFGAISKAPLTGIILVTEMVGDMRQLMPLGLVTLSAYIVMDLLKGAPIYEAMLERILPEHASETSKATYIEIPVSEKIAGQRVCDLNLPEGVLITGQINHGRSEIVHGQTVLYLGNTIHLVVRTHQMDAVKALLLD</sequence>
<keyword evidence="3 8" id="KW-0812">Transmembrane</keyword>
<comment type="caution">
    <text evidence="10">The sequence shown here is derived from an EMBL/GenBank/DDBJ whole genome shotgun (WGS) entry which is preliminary data.</text>
</comment>
<evidence type="ECO:0000256" key="1">
    <source>
        <dbReference type="ARBA" id="ARBA00004141"/>
    </source>
</evidence>
<keyword evidence="4 8" id="KW-1133">Transmembrane helix</keyword>
<evidence type="ECO:0000256" key="6">
    <source>
        <dbReference type="ARBA" id="ARBA00023136"/>
    </source>
</evidence>
<dbReference type="InterPro" id="IPR036721">
    <property type="entry name" value="RCK_C_sf"/>
</dbReference>
<keyword evidence="6 8" id="KW-0472">Membrane</keyword>
<dbReference type="PANTHER" id="PTHR45711">
    <property type="entry name" value="CHLORIDE CHANNEL PROTEIN"/>
    <property type="match status" value="1"/>
</dbReference>
<evidence type="ECO:0000259" key="9">
    <source>
        <dbReference type="PROSITE" id="PS51202"/>
    </source>
</evidence>
<evidence type="ECO:0000313" key="11">
    <source>
        <dbReference type="Proteomes" id="UP001223079"/>
    </source>
</evidence>
<dbReference type="CDD" id="cd01031">
    <property type="entry name" value="EriC"/>
    <property type="match status" value="1"/>
</dbReference>
<reference evidence="10 11" key="1">
    <citation type="submission" date="2023-07" db="EMBL/GenBank/DDBJ databases">
        <title>Genomic Encyclopedia of Type Strains, Phase IV (KMG-IV): sequencing the most valuable type-strain genomes for metagenomic binning, comparative biology and taxonomic classification.</title>
        <authorList>
            <person name="Goeker M."/>
        </authorList>
    </citation>
    <scope>NUCLEOTIDE SEQUENCE [LARGE SCALE GENOMIC DNA]</scope>
    <source>
        <strain evidence="10 11">DSM 105143</strain>
    </source>
</reference>
<feature type="transmembrane region" description="Helical" evidence="8">
    <location>
        <begin position="366"/>
        <end position="392"/>
    </location>
</feature>
<keyword evidence="11" id="KW-1185">Reference proteome</keyword>
<dbReference type="PANTHER" id="PTHR45711:SF6">
    <property type="entry name" value="CHLORIDE CHANNEL PROTEIN"/>
    <property type="match status" value="1"/>
</dbReference>
<keyword evidence="5" id="KW-0406">Ion transport</keyword>